<dbReference type="InterPro" id="IPR011600">
    <property type="entry name" value="Pept_C14_caspase"/>
</dbReference>
<feature type="domain" description="Caspase family p20" evidence="7">
    <location>
        <begin position="199"/>
        <end position="328"/>
    </location>
</feature>
<keyword evidence="3" id="KW-0053">Apoptosis</keyword>
<name>A0AA38M5I1_9CUCU</name>
<dbReference type="SMART" id="SM00115">
    <property type="entry name" value="CASc"/>
    <property type="match status" value="1"/>
</dbReference>
<evidence type="ECO:0000256" key="1">
    <source>
        <dbReference type="ARBA" id="ARBA00010134"/>
    </source>
</evidence>
<dbReference type="AlphaFoldDB" id="A0AA38M5I1"/>
<protein>
    <recommendedName>
        <fullName evidence="10">Caspase-3</fullName>
    </recommendedName>
</protein>
<dbReference type="InterPro" id="IPR002138">
    <property type="entry name" value="Pept_C14_p10"/>
</dbReference>
<evidence type="ECO:0000256" key="2">
    <source>
        <dbReference type="ARBA" id="ARBA00022670"/>
    </source>
</evidence>
<dbReference type="SUPFAM" id="SSF52129">
    <property type="entry name" value="Caspase-like"/>
    <property type="match status" value="1"/>
</dbReference>
<keyword evidence="4" id="KW-0378">Hydrolase</keyword>
<evidence type="ECO:0000256" key="5">
    <source>
        <dbReference type="RuleBase" id="RU003971"/>
    </source>
</evidence>
<dbReference type="PANTHER" id="PTHR47901:SF8">
    <property type="entry name" value="CASPASE-3"/>
    <property type="match status" value="1"/>
</dbReference>
<dbReference type="Gene3D" id="3.40.50.1460">
    <property type="match status" value="1"/>
</dbReference>
<dbReference type="EMBL" id="JALNTZ010000008">
    <property type="protein sequence ID" value="KAJ3643177.1"/>
    <property type="molecule type" value="Genomic_DNA"/>
</dbReference>
<dbReference type="PRINTS" id="PR00376">
    <property type="entry name" value="IL1BCENZYME"/>
</dbReference>
<sequence>MWSNKNKEKEGKKVITTTQTRYVTETSQTVSVRTTTVENRNRSISMSGAPLGGSRDLIPSSSMSRIDKNFLPLPSNTIPKATSASNLGRTSVDARPLIGHNVNLNYQSPYRNSAVYSSFQNNSRPNTANVVSPIKLPPPPSTLTSNTNNTIFRRALPATIVPASQPTNKKIQVKKTGKFYDSSGPIPVAIPTYDTHSRIRGEILIINNIMFKDKGERHGAKVDHENLEALFKQMGFKVTTERDLKSSGMRSKVRNFSKKSSLKNVDIAIMVVMSHGTKNTTLGGTEVFGLDEQGVNVEELIEIFNETDCKYMANKPKIFIFQCCRGDNEQFVESDTQRIPAKKTALTDALIAYSTLPGYVSHRDPVSGTWYIRTLCDVFSQHAHEYHVEDLLKMVDVKLSRIASNIRQTTNYENRGFKRCYLHPV</sequence>
<accession>A0AA38M5I1</accession>
<feature type="domain" description="Caspase family p10" evidence="6">
    <location>
        <begin position="348"/>
        <end position="424"/>
    </location>
</feature>
<organism evidence="8 9">
    <name type="scientific">Zophobas morio</name>
    <dbReference type="NCBI Taxonomy" id="2755281"/>
    <lineage>
        <taxon>Eukaryota</taxon>
        <taxon>Metazoa</taxon>
        <taxon>Ecdysozoa</taxon>
        <taxon>Arthropoda</taxon>
        <taxon>Hexapoda</taxon>
        <taxon>Insecta</taxon>
        <taxon>Pterygota</taxon>
        <taxon>Neoptera</taxon>
        <taxon>Endopterygota</taxon>
        <taxon>Coleoptera</taxon>
        <taxon>Polyphaga</taxon>
        <taxon>Cucujiformia</taxon>
        <taxon>Tenebrionidae</taxon>
        <taxon>Zophobas</taxon>
    </lineage>
</organism>
<evidence type="ECO:0000313" key="8">
    <source>
        <dbReference type="EMBL" id="KAJ3643177.1"/>
    </source>
</evidence>
<evidence type="ECO:0000313" key="9">
    <source>
        <dbReference type="Proteomes" id="UP001168821"/>
    </source>
</evidence>
<keyword evidence="2" id="KW-0645">Protease</keyword>
<dbReference type="GO" id="GO:0006508">
    <property type="term" value="P:proteolysis"/>
    <property type="evidence" value="ECO:0007669"/>
    <property type="project" value="UniProtKB-KW"/>
</dbReference>
<dbReference type="InterPro" id="IPR015917">
    <property type="entry name" value="Pept_C14A"/>
</dbReference>
<dbReference type="PROSITE" id="PS50207">
    <property type="entry name" value="CASPASE_P10"/>
    <property type="match status" value="1"/>
</dbReference>
<evidence type="ECO:0000256" key="3">
    <source>
        <dbReference type="ARBA" id="ARBA00022703"/>
    </source>
</evidence>
<dbReference type="Pfam" id="PF00656">
    <property type="entry name" value="Peptidase_C14"/>
    <property type="match status" value="1"/>
</dbReference>
<keyword evidence="9" id="KW-1185">Reference proteome</keyword>
<evidence type="ECO:0000259" key="7">
    <source>
        <dbReference type="PROSITE" id="PS50208"/>
    </source>
</evidence>
<evidence type="ECO:0008006" key="10">
    <source>
        <dbReference type="Google" id="ProtNLM"/>
    </source>
</evidence>
<evidence type="ECO:0000256" key="4">
    <source>
        <dbReference type="ARBA" id="ARBA00022801"/>
    </source>
</evidence>
<dbReference type="InterPro" id="IPR002398">
    <property type="entry name" value="Pept_C14"/>
</dbReference>
<gene>
    <name evidence="8" type="ORF">Zmor_025902</name>
</gene>
<proteinExistence type="inferred from homology"/>
<dbReference type="GO" id="GO:0006915">
    <property type="term" value="P:apoptotic process"/>
    <property type="evidence" value="ECO:0007669"/>
    <property type="project" value="UniProtKB-KW"/>
</dbReference>
<dbReference type="GO" id="GO:0004197">
    <property type="term" value="F:cysteine-type endopeptidase activity"/>
    <property type="evidence" value="ECO:0007669"/>
    <property type="project" value="InterPro"/>
</dbReference>
<comment type="caution">
    <text evidence="8">The sequence shown here is derived from an EMBL/GenBank/DDBJ whole genome shotgun (WGS) entry which is preliminary data.</text>
</comment>
<dbReference type="InterPro" id="IPR029030">
    <property type="entry name" value="Caspase-like_dom_sf"/>
</dbReference>
<dbReference type="PANTHER" id="PTHR47901">
    <property type="entry name" value="CASPASE RECRUITMENT DOMAIN-CONTAINING PROTEIN 18"/>
    <property type="match status" value="1"/>
</dbReference>
<dbReference type="PROSITE" id="PS50208">
    <property type="entry name" value="CASPASE_P20"/>
    <property type="match status" value="1"/>
</dbReference>
<reference evidence="8" key="1">
    <citation type="journal article" date="2023" name="G3 (Bethesda)">
        <title>Whole genome assemblies of Zophobas morio and Tenebrio molitor.</title>
        <authorList>
            <person name="Kaur S."/>
            <person name="Stinson S.A."/>
            <person name="diCenzo G.C."/>
        </authorList>
    </citation>
    <scope>NUCLEOTIDE SEQUENCE</scope>
    <source>
        <strain evidence="8">QUZm001</strain>
    </source>
</reference>
<comment type="similarity">
    <text evidence="1 5">Belongs to the peptidase C14A family.</text>
</comment>
<evidence type="ECO:0000259" key="6">
    <source>
        <dbReference type="PROSITE" id="PS50207"/>
    </source>
</evidence>
<dbReference type="Proteomes" id="UP001168821">
    <property type="component" value="Unassembled WGS sequence"/>
</dbReference>
<dbReference type="InterPro" id="IPR001309">
    <property type="entry name" value="Pept_C14_p20"/>
</dbReference>